<evidence type="ECO:0000256" key="5">
    <source>
        <dbReference type="ARBA" id="ARBA00023002"/>
    </source>
</evidence>
<dbReference type="Pfam" id="PF14833">
    <property type="entry name" value="NAD_binding_11"/>
    <property type="match status" value="1"/>
</dbReference>
<dbReference type="Gene3D" id="3.40.50.720">
    <property type="entry name" value="NAD(P)-binding Rossmann-like Domain"/>
    <property type="match status" value="1"/>
</dbReference>
<sequence>MGWGMANNLRAKLPAHNTLTVCEINSKRLEQWVEQAPPGPVSVASSPREVAEQSDVIFTMLPRGSHVWDVFTSQESGLLLCDTPRSFSLPNNKLFIECSTIDVETSKKTASEVQQSATKKGVSYDFVDAPVSGGVNGANSGTLSFMVGANTTALFERVRPILSLMGKLDNIFHCGDVGSGLATKQINNYLSCITMIGTCEAMNMGIKSGLDPAKLASVIAVSTGACYNCADQNPVRGVSTKSSAEKDFAAGFTTEMAKGVLDMALAHGTTVGATSLLGNIVCDFYERAVAHEKCRGKDFRSIWRLFSEDDGRDVFVKQAKKE</sequence>
<evidence type="ECO:0000313" key="11">
    <source>
        <dbReference type="Proteomes" id="UP001642482"/>
    </source>
</evidence>
<dbReference type="InterPro" id="IPR013328">
    <property type="entry name" value="6PGD_dom2"/>
</dbReference>
<evidence type="ECO:0000256" key="2">
    <source>
        <dbReference type="ARBA" id="ARBA00006013"/>
    </source>
</evidence>
<comment type="catalytic activity">
    <reaction evidence="7">
        <text>3-hydroxy-2-methylpropanoate + NAD(+) = 2-methyl-3-oxopropanoate + NADH + H(+)</text>
        <dbReference type="Rhea" id="RHEA:17681"/>
        <dbReference type="ChEBI" id="CHEBI:11805"/>
        <dbReference type="ChEBI" id="CHEBI:15378"/>
        <dbReference type="ChEBI" id="CHEBI:57540"/>
        <dbReference type="ChEBI" id="CHEBI:57700"/>
        <dbReference type="ChEBI" id="CHEBI:57945"/>
        <dbReference type="EC" id="1.1.1.31"/>
    </reaction>
</comment>
<evidence type="ECO:0000259" key="9">
    <source>
        <dbReference type="Pfam" id="PF14833"/>
    </source>
</evidence>
<dbReference type="SUPFAM" id="SSF48179">
    <property type="entry name" value="6-phosphogluconate dehydrogenase C-terminal domain-like"/>
    <property type="match status" value="1"/>
</dbReference>
<protein>
    <recommendedName>
        <fullName evidence="3">3-hydroxyisobutyrate dehydrogenase</fullName>
        <ecNumber evidence="3">1.1.1.31</ecNumber>
    </recommendedName>
</protein>
<dbReference type="InterPro" id="IPR015815">
    <property type="entry name" value="HIBADH-related"/>
</dbReference>
<evidence type="ECO:0000259" key="8">
    <source>
        <dbReference type="Pfam" id="PF03446"/>
    </source>
</evidence>
<feature type="domain" description="3-hydroxyisobutyrate dehydrogenase-like NAD-binding" evidence="9">
    <location>
        <begin position="178"/>
        <end position="305"/>
    </location>
</feature>
<proteinExistence type="inferred from homology"/>
<dbReference type="EMBL" id="CAWUHD010000061">
    <property type="protein sequence ID" value="CAK7225612.1"/>
    <property type="molecule type" value="Genomic_DNA"/>
</dbReference>
<dbReference type="InterPro" id="IPR029154">
    <property type="entry name" value="HIBADH-like_NADP-bd"/>
</dbReference>
<evidence type="ECO:0000256" key="6">
    <source>
        <dbReference type="ARBA" id="ARBA00023027"/>
    </source>
</evidence>
<evidence type="ECO:0000313" key="10">
    <source>
        <dbReference type="EMBL" id="CAK7225612.1"/>
    </source>
</evidence>
<dbReference type="Pfam" id="PF03446">
    <property type="entry name" value="NAD_binding_2"/>
    <property type="match status" value="1"/>
</dbReference>
<name>A0ABP0C0R6_9PEZI</name>
<keyword evidence="4" id="KW-0101">Branched-chain amino acid catabolism</keyword>
<dbReference type="Gene3D" id="1.10.1040.10">
    <property type="entry name" value="N-(1-d-carboxylethyl)-l-norvaline Dehydrogenase, domain 2"/>
    <property type="match status" value="1"/>
</dbReference>
<dbReference type="Proteomes" id="UP001642482">
    <property type="component" value="Unassembled WGS sequence"/>
</dbReference>
<evidence type="ECO:0000256" key="7">
    <source>
        <dbReference type="ARBA" id="ARBA00049197"/>
    </source>
</evidence>
<comment type="caution">
    <text evidence="10">The sequence shown here is derived from an EMBL/GenBank/DDBJ whole genome shotgun (WGS) entry which is preliminary data.</text>
</comment>
<gene>
    <name evidence="10" type="ORF">SEUCBS140593_005959</name>
</gene>
<dbReference type="PIRSF" id="PIRSF000103">
    <property type="entry name" value="HIBADH"/>
    <property type="match status" value="1"/>
</dbReference>
<evidence type="ECO:0000256" key="3">
    <source>
        <dbReference type="ARBA" id="ARBA00012991"/>
    </source>
</evidence>
<dbReference type="InterPro" id="IPR006115">
    <property type="entry name" value="6PGDH_NADP-bd"/>
</dbReference>
<accession>A0ABP0C0R6</accession>
<keyword evidence="6" id="KW-0520">NAD</keyword>
<feature type="domain" description="6-phosphogluconate dehydrogenase NADP-binding" evidence="8">
    <location>
        <begin position="1"/>
        <end position="174"/>
    </location>
</feature>
<comment type="similarity">
    <text evidence="2">Belongs to the HIBADH-related family. 3-hydroxyisobutyrate dehydrogenase subfamily.</text>
</comment>
<keyword evidence="11" id="KW-1185">Reference proteome</keyword>
<dbReference type="PANTHER" id="PTHR22981">
    <property type="entry name" value="3-HYDROXYISOBUTYRATE DEHYDROGENASE-RELATED"/>
    <property type="match status" value="1"/>
</dbReference>
<keyword evidence="5" id="KW-0560">Oxidoreductase</keyword>
<evidence type="ECO:0000256" key="1">
    <source>
        <dbReference type="ARBA" id="ARBA00005109"/>
    </source>
</evidence>
<dbReference type="InterPro" id="IPR008927">
    <property type="entry name" value="6-PGluconate_DH-like_C_sf"/>
</dbReference>
<comment type="pathway">
    <text evidence="1">Amino-acid degradation; L-valine degradation.</text>
</comment>
<dbReference type="InterPro" id="IPR036291">
    <property type="entry name" value="NAD(P)-bd_dom_sf"/>
</dbReference>
<dbReference type="EC" id="1.1.1.31" evidence="3"/>
<reference evidence="10 11" key="1">
    <citation type="submission" date="2024-01" db="EMBL/GenBank/DDBJ databases">
        <authorList>
            <person name="Allen C."/>
            <person name="Tagirdzhanova G."/>
        </authorList>
    </citation>
    <scope>NUCLEOTIDE SEQUENCE [LARGE SCALE GENOMIC DNA]</scope>
</reference>
<dbReference type="PANTHER" id="PTHR22981:SF7">
    <property type="entry name" value="3-HYDROXYISOBUTYRATE DEHYDROGENASE, MITOCHONDRIAL"/>
    <property type="match status" value="1"/>
</dbReference>
<evidence type="ECO:0000256" key="4">
    <source>
        <dbReference type="ARBA" id="ARBA00022456"/>
    </source>
</evidence>
<organism evidence="10 11">
    <name type="scientific">Sporothrix eucalyptigena</name>
    <dbReference type="NCBI Taxonomy" id="1812306"/>
    <lineage>
        <taxon>Eukaryota</taxon>
        <taxon>Fungi</taxon>
        <taxon>Dikarya</taxon>
        <taxon>Ascomycota</taxon>
        <taxon>Pezizomycotina</taxon>
        <taxon>Sordariomycetes</taxon>
        <taxon>Sordariomycetidae</taxon>
        <taxon>Ophiostomatales</taxon>
        <taxon>Ophiostomataceae</taxon>
        <taxon>Sporothrix</taxon>
    </lineage>
</organism>
<dbReference type="SUPFAM" id="SSF51735">
    <property type="entry name" value="NAD(P)-binding Rossmann-fold domains"/>
    <property type="match status" value="1"/>
</dbReference>